<dbReference type="InterPro" id="IPR043502">
    <property type="entry name" value="DNA/RNA_pol_sf"/>
</dbReference>
<dbReference type="SUPFAM" id="SSF56672">
    <property type="entry name" value="DNA/RNA polymerases"/>
    <property type="match status" value="1"/>
</dbReference>
<evidence type="ECO:0000256" key="1">
    <source>
        <dbReference type="SAM" id="MobiDB-lite"/>
    </source>
</evidence>
<keyword evidence="4" id="KW-1185">Reference proteome</keyword>
<feature type="region of interest" description="Disordered" evidence="1">
    <location>
        <begin position="992"/>
        <end position="1011"/>
    </location>
</feature>
<dbReference type="AlphaFoldDB" id="A0AAD8X232"/>
<dbReference type="PANTHER" id="PTHR46890:SF48">
    <property type="entry name" value="RNA-DIRECTED DNA POLYMERASE"/>
    <property type="match status" value="1"/>
</dbReference>
<dbReference type="SUPFAM" id="SSF56219">
    <property type="entry name" value="DNase I-like"/>
    <property type="match status" value="1"/>
</dbReference>
<feature type="compositionally biased region" description="Low complexity" evidence="1">
    <location>
        <begin position="1064"/>
        <end position="1074"/>
    </location>
</feature>
<feature type="compositionally biased region" description="Acidic residues" evidence="1">
    <location>
        <begin position="1075"/>
        <end position="1105"/>
    </location>
</feature>
<evidence type="ECO:0000313" key="4">
    <source>
        <dbReference type="Proteomes" id="UP001231189"/>
    </source>
</evidence>
<feature type="domain" description="Reverse transcriptase" evidence="2">
    <location>
        <begin position="505"/>
        <end position="787"/>
    </location>
</feature>
<dbReference type="Proteomes" id="UP001231189">
    <property type="component" value="Unassembled WGS sequence"/>
</dbReference>
<feature type="region of interest" description="Disordered" evidence="1">
    <location>
        <begin position="1179"/>
        <end position="1208"/>
    </location>
</feature>
<sequence length="1208" mass="136627">MGRGMATYDDDESDDLKDTGTSPKKPIDTNMAEVNNTARKRVNFGDVDPEKEADNAGQLVVKDTDMNTGETPDDSSTSSVDKSDGRGGGLVMLWKNEVKIEEVAIHTNYIDVLVNGGDDALRWRLTGIYGEPSWENKYKTWERLRELHGQIDMSWLVIGDWNEILYSHEKEGGNPRPMHLMQAFRDALTDCGLEDLGYIGDPFTWRRKRSRRCAGMRERLDRACGNEAWAQLFPYACLSNQEGLRSDHRPILLDTEYYKETATSRKIRRRRFEGKWLLEEGVGEVVRAAWDAGIGKYSGDVAKAVASVKDALHAWDGTVLKKPRARLRNLARQLEEILRGELSEENARRQEELTVEIERILEQEEVYKMQRSRVNWLSHGDRNSAYFHNYARARKKKNLIVKLKDADGNWREGNAQIKPIIKDYFSHLFTSEVDATSQELLQKVKPRVTAEMNERLSAPFTDKEVKDALFAIGDFKAPGTDGMHAIFFKKFWPFIGDAVIKEVLESLQTGVIPTGWNETAIILIPKVNDPEMITQFRPISLCNVLYKIISKVLANRLKVILPEIISLSQSAFVPGRLITDNVLVAYECVHALRGKREGKNGFCAVKLDMHKAYDRVEWSFLKDMMIRLGFAEQWTNLIMSCVSSVHYRVWFNDDETDTFTPTRGLRQGDPLSPYLFLLCAEGLSSLLTHEEESGGIQGVRVCRGAPSVSHLLFADDSLILMKADAPNAAAVRKVLDLYCASSGQLVSDPKSSIFFSPNTQDTEKEAVCAALHIDSEALTEKYLGLPSHVGIDRSDCFQHLVDRVCQIISGWNAKNLSMGGKEILLKAVAQAIPSYAMSVFKLPKGICKAIAAAIARFWWGEKEGKKAMHWRDVSSVLRSLHVSPAFARHHAFPRFLPASSLLFPRFLPDAGVYKWPSRLNGSHHSRRDPFLRHKHNPRHSTAVSSTAKAAFYAPDPTADESAAAAAWQEEALVDTIAAFDASTVEEARRRRTEEMGQRWADERRRQREEQEAQYRELREAIELRRWEAIERHQQLAAEERQQWEAALAETEAAWGRREEELAAEADALAALMEAPTDEEEAPMEEEEEAEAEEEETEKEDDDDDEFKWFDDVGPHPDETADQQRALVESFESEKKLQDDARAGEEAQIRRGVELSLQAARQGRADVDALLEQRRLAMAVRTERRRAQQELRRRGGDEGAGPSNAPPGG</sequence>
<evidence type="ECO:0000259" key="2">
    <source>
        <dbReference type="PROSITE" id="PS50878"/>
    </source>
</evidence>
<name>A0AAD8X232_LOLMU</name>
<protein>
    <recommendedName>
        <fullName evidence="2">Reverse transcriptase domain-containing protein</fullName>
    </recommendedName>
</protein>
<gene>
    <name evidence="3" type="ORF">QYE76_048014</name>
</gene>
<dbReference type="Gene3D" id="3.60.10.10">
    <property type="entry name" value="Endonuclease/exonuclease/phosphatase"/>
    <property type="match status" value="1"/>
</dbReference>
<feature type="compositionally biased region" description="Basic and acidic residues" evidence="1">
    <location>
        <begin position="1179"/>
        <end position="1196"/>
    </location>
</feature>
<feature type="compositionally biased region" description="Basic and acidic residues" evidence="1">
    <location>
        <begin position="1106"/>
        <end position="1118"/>
    </location>
</feature>
<dbReference type="CDD" id="cd01650">
    <property type="entry name" value="RT_nLTR_like"/>
    <property type="match status" value="1"/>
</dbReference>
<feature type="compositionally biased region" description="Basic and acidic residues" evidence="1">
    <location>
        <begin position="1131"/>
        <end position="1150"/>
    </location>
</feature>
<proteinExistence type="predicted"/>
<dbReference type="PANTHER" id="PTHR46890">
    <property type="entry name" value="NON-LTR RETROLELEMENT REVERSE TRANSCRIPTASE-LIKE PROTEIN-RELATED"/>
    <property type="match status" value="1"/>
</dbReference>
<organism evidence="3 4">
    <name type="scientific">Lolium multiflorum</name>
    <name type="common">Italian ryegrass</name>
    <name type="synonym">Lolium perenne subsp. multiflorum</name>
    <dbReference type="NCBI Taxonomy" id="4521"/>
    <lineage>
        <taxon>Eukaryota</taxon>
        <taxon>Viridiplantae</taxon>
        <taxon>Streptophyta</taxon>
        <taxon>Embryophyta</taxon>
        <taxon>Tracheophyta</taxon>
        <taxon>Spermatophyta</taxon>
        <taxon>Magnoliopsida</taxon>
        <taxon>Liliopsida</taxon>
        <taxon>Poales</taxon>
        <taxon>Poaceae</taxon>
        <taxon>BOP clade</taxon>
        <taxon>Pooideae</taxon>
        <taxon>Poodae</taxon>
        <taxon>Poeae</taxon>
        <taxon>Poeae Chloroplast Group 2 (Poeae type)</taxon>
        <taxon>Loliodinae</taxon>
        <taxon>Loliinae</taxon>
        <taxon>Lolium</taxon>
    </lineage>
</organism>
<reference evidence="3" key="1">
    <citation type="submission" date="2023-07" db="EMBL/GenBank/DDBJ databases">
        <title>A chromosome-level genome assembly of Lolium multiflorum.</title>
        <authorList>
            <person name="Chen Y."/>
            <person name="Copetti D."/>
            <person name="Kolliker R."/>
            <person name="Studer B."/>
        </authorList>
    </citation>
    <scope>NUCLEOTIDE SEQUENCE</scope>
    <source>
        <strain evidence="3">02402/16</strain>
        <tissue evidence="3">Leaf</tissue>
    </source>
</reference>
<dbReference type="EMBL" id="JAUUTY010000002">
    <property type="protein sequence ID" value="KAK1687166.1"/>
    <property type="molecule type" value="Genomic_DNA"/>
</dbReference>
<feature type="region of interest" description="Disordered" evidence="1">
    <location>
        <begin position="1054"/>
        <end position="1150"/>
    </location>
</feature>
<dbReference type="Pfam" id="PF00078">
    <property type="entry name" value="RVT_1"/>
    <property type="match status" value="1"/>
</dbReference>
<dbReference type="PROSITE" id="PS50878">
    <property type="entry name" value="RT_POL"/>
    <property type="match status" value="1"/>
</dbReference>
<comment type="caution">
    <text evidence="3">The sequence shown here is derived from an EMBL/GenBank/DDBJ whole genome shotgun (WGS) entry which is preliminary data.</text>
</comment>
<dbReference type="InterPro" id="IPR000477">
    <property type="entry name" value="RT_dom"/>
</dbReference>
<evidence type="ECO:0000313" key="3">
    <source>
        <dbReference type="EMBL" id="KAK1687166.1"/>
    </source>
</evidence>
<dbReference type="InterPro" id="IPR052343">
    <property type="entry name" value="Retrotransposon-Effector_Assoc"/>
</dbReference>
<feature type="region of interest" description="Disordered" evidence="1">
    <location>
        <begin position="1"/>
        <end position="86"/>
    </location>
</feature>
<accession>A0AAD8X232</accession>
<dbReference type="InterPro" id="IPR036691">
    <property type="entry name" value="Endo/exonu/phosph_ase_sf"/>
</dbReference>